<feature type="binding site" evidence="11">
    <location>
        <position position="195"/>
    </location>
    <ligand>
        <name>pyridoxal 5'-phosphate</name>
        <dbReference type="ChEBI" id="CHEBI:597326"/>
    </ligand>
</feature>
<organism evidence="13 14">
    <name type="scientific">Dokdonella soli</name>
    <dbReference type="NCBI Taxonomy" id="529810"/>
    <lineage>
        <taxon>Bacteria</taxon>
        <taxon>Pseudomonadati</taxon>
        <taxon>Pseudomonadota</taxon>
        <taxon>Gammaproteobacteria</taxon>
        <taxon>Lysobacterales</taxon>
        <taxon>Rhodanobacteraceae</taxon>
        <taxon>Dokdonella</taxon>
    </lineage>
</organism>
<proteinExistence type="inferred from homology"/>
<comment type="caution">
    <text evidence="13">The sequence shown here is derived from an EMBL/GenBank/DDBJ whole genome shotgun (WGS) entry which is preliminary data.</text>
</comment>
<comment type="similarity">
    <text evidence="2 11">Belongs to the class-V pyridoxal-phosphate-dependent aminotransferase family. SerC subfamily.</text>
</comment>
<comment type="cofactor">
    <cofactor evidence="11">
        <name>pyridoxal 5'-phosphate</name>
        <dbReference type="ChEBI" id="CHEBI:597326"/>
    </cofactor>
    <text evidence="11">Binds 1 pyridoxal phosphate per subunit.</text>
</comment>
<dbReference type="InterPro" id="IPR015424">
    <property type="entry name" value="PyrdxlP-dep_Trfase"/>
</dbReference>
<comment type="catalytic activity">
    <reaction evidence="10 11">
        <text>O-phospho-L-serine + 2-oxoglutarate = 3-phosphooxypyruvate + L-glutamate</text>
        <dbReference type="Rhea" id="RHEA:14329"/>
        <dbReference type="ChEBI" id="CHEBI:16810"/>
        <dbReference type="ChEBI" id="CHEBI:18110"/>
        <dbReference type="ChEBI" id="CHEBI:29985"/>
        <dbReference type="ChEBI" id="CHEBI:57524"/>
        <dbReference type="EC" id="2.6.1.52"/>
    </reaction>
</comment>
<keyword evidence="6 11" id="KW-0663">Pyridoxal phosphate</keyword>
<dbReference type="Gene3D" id="3.90.1150.10">
    <property type="entry name" value="Aspartate Aminotransferase, domain 1"/>
    <property type="match status" value="1"/>
</dbReference>
<keyword evidence="7 11" id="KW-0664">Pyridoxine biosynthesis</keyword>
<evidence type="ECO:0000313" key="13">
    <source>
        <dbReference type="EMBL" id="GAA0706890.1"/>
    </source>
</evidence>
<dbReference type="InterPro" id="IPR000192">
    <property type="entry name" value="Aminotrans_V_dom"/>
</dbReference>
<keyword evidence="11" id="KW-0963">Cytoplasm</keyword>
<feature type="binding site" evidence="11">
    <location>
        <begin position="237"/>
        <end position="238"/>
    </location>
    <ligand>
        <name>pyridoxal 5'-phosphate</name>
        <dbReference type="ChEBI" id="CHEBI:597326"/>
    </ligand>
</feature>
<keyword evidence="3 11" id="KW-0032">Aminotransferase</keyword>
<feature type="modified residue" description="N6-(pyridoxal phosphate)lysine" evidence="11">
    <location>
        <position position="196"/>
    </location>
</feature>
<dbReference type="PIRSF" id="PIRSF000525">
    <property type="entry name" value="SerC"/>
    <property type="match status" value="1"/>
</dbReference>
<keyword evidence="4 11" id="KW-0028">Amino-acid biosynthesis</keyword>
<dbReference type="NCBIfam" id="NF003764">
    <property type="entry name" value="PRK05355.1"/>
    <property type="match status" value="1"/>
</dbReference>
<dbReference type="PANTHER" id="PTHR43247">
    <property type="entry name" value="PHOSPHOSERINE AMINOTRANSFERASE"/>
    <property type="match status" value="1"/>
</dbReference>
<comment type="function">
    <text evidence="11">Catalyzes the reversible conversion of 3-phosphohydroxypyruvate to phosphoserine and of 3-hydroxy-2-oxo-4-phosphonooxybutanoate to phosphohydroxythreonine.</text>
</comment>
<comment type="pathway">
    <text evidence="11">Cofactor biosynthesis; pyridoxine 5'-phosphate biosynthesis; pyridoxine 5'-phosphate from D-erythrose 4-phosphate: step 3/5.</text>
</comment>
<dbReference type="CDD" id="cd00611">
    <property type="entry name" value="PSAT_like"/>
    <property type="match status" value="1"/>
</dbReference>
<evidence type="ECO:0000256" key="6">
    <source>
        <dbReference type="ARBA" id="ARBA00022898"/>
    </source>
</evidence>
<dbReference type="Proteomes" id="UP001501523">
    <property type="component" value="Unassembled WGS sequence"/>
</dbReference>
<evidence type="ECO:0000256" key="8">
    <source>
        <dbReference type="ARBA" id="ARBA00023299"/>
    </source>
</evidence>
<dbReference type="PANTHER" id="PTHR43247:SF1">
    <property type="entry name" value="PHOSPHOSERINE AMINOTRANSFERASE"/>
    <property type="match status" value="1"/>
</dbReference>
<comment type="caution">
    <text evidence="11">Lacks conserved residue(s) required for the propagation of feature annotation.</text>
</comment>
<evidence type="ECO:0000256" key="7">
    <source>
        <dbReference type="ARBA" id="ARBA00023096"/>
    </source>
</evidence>
<dbReference type="EC" id="2.6.1.52" evidence="11"/>
<dbReference type="InterPro" id="IPR022278">
    <property type="entry name" value="Pser_aminoTfrase"/>
</dbReference>
<evidence type="ECO:0000256" key="5">
    <source>
        <dbReference type="ARBA" id="ARBA00022679"/>
    </source>
</evidence>
<dbReference type="InterPro" id="IPR015421">
    <property type="entry name" value="PyrdxlP-dep_Trfase_major"/>
</dbReference>
<evidence type="ECO:0000256" key="3">
    <source>
        <dbReference type="ARBA" id="ARBA00022576"/>
    </source>
</evidence>
<protein>
    <recommendedName>
        <fullName evidence="11">Phosphoserine aminotransferase</fullName>
        <ecNumber evidence="11">2.6.1.52</ecNumber>
    </recommendedName>
    <alternativeName>
        <fullName evidence="11">Phosphohydroxythreonine aminotransferase</fullName>
        <shortName evidence="11">PSAT</shortName>
    </alternativeName>
</protein>
<evidence type="ECO:0000259" key="12">
    <source>
        <dbReference type="Pfam" id="PF00266"/>
    </source>
</evidence>
<gene>
    <name evidence="11 13" type="primary">serC</name>
    <name evidence="13" type="ORF">GCM10009105_05230</name>
</gene>
<dbReference type="NCBIfam" id="TIGR01364">
    <property type="entry name" value="serC_1"/>
    <property type="match status" value="1"/>
</dbReference>
<name>A0ABN1ICI4_9GAMM</name>
<evidence type="ECO:0000256" key="4">
    <source>
        <dbReference type="ARBA" id="ARBA00022605"/>
    </source>
</evidence>
<comment type="pathway">
    <text evidence="1 11">Amino-acid biosynthesis; L-serine biosynthesis; L-serine from 3-phospho-D-glycerate: step 2/3.</text>
</comment>
<evidence type="ECO:0000256" key="9">
    <source>
        <dbReference type="ARBA" id="ARBA00047630"/>
    </source>
</evidence>
<feature type="binding site" evidence="11">
    <location>
        <position position="172"/>
    </location>
    <ligand>
        <name>pyridoxal 5'-phosphate</name>
        <dbReference type="ChEBI" id="CHEBI:597326"/>
    </ligand>
</feature>
<evidence type="ECO:0000256" key="10">
    <source>
        <dbReference type="ARBA" id="ARBA00049007"/>
    </source>
</evidence>
<evidence type="ECO:0000256" key="2">
    <source>
        <dbReference type="ARBA" id="ARBA00006904"/>
    </source>
</evidence>
<keyword evidence="14" id="KW-1185">Reference proteome</keyword>
<dbReference type="InterPro" id="IPR015422">
    <property type="entry name" value="PyrdxlP-dep_Trfase_small"/>
</dbReference>
<dbReference type="Gene3D" id="3.40.640.10">
    <property type="entry name" value="Type I PLP-dependent aspartate aminotransferase-like (Major domain)"/>
    <property type="match status" value="1"/>
</dbReference>
<feature type="binding site" evidence="11">
    <location>
        <begin position="76"/>
        <end position="77"/>
    </location>
    <ligand>
        <name>pyridoxal 5'-phosphate</name>
        <dbReference type="ChEBI" id="CHEBI:597326"/>
    </ligand>
</feature>
<dbReference type="HAMAP" id="MF_00160">
    <property type="entry name" value="SerC_aminotrans_5"/>
    <property type="match status" value="1"/>
</dbReference>
<evidence type="ECO:0000313" key="14">
    <source>
        <dbReference type="Proteomes" id="UP001501523"/>
    </source>
</evidence>
<evidence type="ECO:0000256" key="1">
    <source>
        <dbReference type="ARBA" id="ARBA00005099"/>
    </source>
</evidence>
<comment type="subcellular location">
    <subcellularLocation>
        <location evidence="11">Cytoplasm</location>
    </subcellularLocation>
</comment>
<dbReference type="EMBL" id="BAAAEU010000002">
    <property type="protein sequence ID" value="GAA0706890.1"/>
    <property type="molecule type" value="Genomic_DNA"/>
</dbReference>
<comment type="subunit">
    <text evidence="11">Homodimer.</text>
</comment>
<feature type="domain" description="Aminotransferase class V" evidence="12">
    <location>
        <begin position="5"/>
        <end position="348"/>
    </location>
</feature>
<comment type="catalytic activity">
    <reaction evidence="9 11">
        <text>4-(phosphooxy)-L-threonine + 2-oxoglutarate = (R)-3-hydroxy-2-oxo-4-phosphooxybutanoate + L-glutamate</text>
        <dbReference type="Rhea" id="RHEA:16573"/>
        <dbReference type="ChEBI" id="CHEBI:16810"/>
        <dbReference type="ChEBI" id="CHEBI:29985"/>
        <dbReference type="ChEBI" id="CHEBI:58452"/>
        <dbReference type="ChEBI" id="CHEBI:58538"/>
        <dbReference type="EC" id="2.6.1.52"/>
    </reaction>
</comment>
<evidence type="ECO:0000256" key="11">
    <source>
        <dbReference type="HAMAP-Rule" id="MF_00160"/>
    </source>
</evidence>
<reference evidence="13 14" key="1">
    <citation type="journal article" date="2019" name="Int. J. Syst. Evol. Microbiol.">
        <title>The Global Catalogue of Microorganisms (GCM) 10K type strain sequencing project: providing services to taxonomists for standard genome sequencing and annotation.</title>
        <authorList>
            <consortium name="The Broad Institute Genomics Platform"/>
            <consortium name="The Broad Institute Genome Sequencing Center for Infectious Disease"/>
            <person name="Wu L."/>
            <person name="Ma J."/>
        </authorList>
    </citation>
    <scope>NUCLEOTIDE SEQUENCE [LARGE SCALE GENOMIC DNA]</scope>
    <source>
        <strain evidence="13 14">JCM 15421</strain>
    </source>
</reference>
<keyword evidence="8 11" id="KW-0718">Serine biosynthesis</keyword>
<keyword evidence="5 11" id="KW-0808">Transferase</keyword>
<accession>A0ABN1ICI4</accession>
<feature type="binding site" evidence="11">
    <location>
        <position position="42"/>
    </location>
    <ligand>
        <name>L-glutamate</name>
        <dbReference type="ChEBI" id="CHEBI:29985"/>
    </ligand>
</feature>
<dbReference type="SUPFAM" id="SSF53383">
    <property type="entry name" value="PLP-dependent transferases"/>
    <property type="match status" value="1"/>
</dbReference>
<dbReference type="RefSeq" id="WP_343786861.1">
    <property type="nucleotide sequence ID" value="NZ_BAAAEU010000002.1"/>
</dbReference>
<feature type="binding site" evidence="11">
    <location>
        <position position="102"/>
    </location>
    <ligand>
        <name>pyridoxal 5'-phosphate</name>
        <dbReference type="ChEBI" id="CHEBI:597326"/>
    </ligand>
</feature>
<feature type="binding site" evidence="11">
    <location>
        <position position="152"/>
    </location>
    <ligand>
        <name>pyridoxal 5'-phosphate</name>
        <dbReference type="ChEBI" id="CHEBI:597326"/>
    </ligand>
</feature>
<dbReference type="Pfam" id="PF00266">
    <property type="entry name" value="Aminotran_5"/>
    <property type="match status" value="1"/>
</dbReference>
<sequence length="360" mass="39787">MSRGYNFSAGPAALPEEVLRQAQAELLEWQGARASVMEISHRGKDFIALAEEAERDLRELLAVPANYKVLFLQGGATQHFAQIPLNFARRDQSVDYVLTGDWSEKAAKEAKPLAQVRIAATSSATNYDRITPRGEWSLDPNAAYVHVTPNETIRGVEFHEVPDVGNVPLIGDVSSTILSRPLDVSKYALLYAGAQKNIGPSGLVVMIVRDDLLERCPKDIPKIFNYAEHAAQGSMLNTPNTWGWYLAGLVFKWVKRQGGVAAMEARNRAKAELLYGYIDDSGYYRNPVEKSARSWMNAPFTLPREELDSVFLKESEAAGLLALKGHRAVGGMRASIYNAISIEGVQALVDFMRDFAKRNG</sequence>